<dbReference type="EC" id="2.3.1.15" evidence="5"/>
<evidence type="ECO:0000256" key="13">
    <source>
        <dbReference type="ARBA" id="ARBA00048427"/>
    </source>
</evidence>
<dbReference type="UniPathway" id="UPA00557">
    <property type="reaction ID" value="UER00612"/>
</dbReference>
<evidence type="ECO:0000256" key="5">
    <source>
        <dbReference type="ARBA" id="ARBA00013113"/>
    </source>
</evidence>
<keyword evidence="10" id="KW-0594">Phospholipid biosynthesis</keyword>
<evidence type="ECO:0000256" key="11">
    <source>
        <dbReference type="ARBA" id="ARBA00023264"/>
    </source>
</evidence>
<comment type="subcellular location">
    <subcellularLocation>
        <location evidence="1">Cell membrane</location>
        <topology evidence="1">Peripheral membrane protein</topology>
        <orientation evidence="1">Cytoplasmic side</orientation>
    </subcellularLocation>
</comment>
<keyword evidence="8 15" id="KW-0808">Transferase</keyword>
<dbReference type="GO" id="GO:0004366">
    <property type="term" value="F:glycerol-3-phosphate O-acyltransferase activity"/>
    <property type="evidence" value="ECO:0007669"/>
    <property type="project" value="UniProtKB-EC"/>
</dbReference>
<evidence type="ECO:0000256" key="4">
    <source>
        <dbReference type="ARBA" id="ARBA00007937"/>
    </source>
</evidence>
<dbReference type="PANTHER" id="PTHR12563:SF17">
    <property type="entry name" value="DIHYDROXYACETONE PHOSPHATE ACYLTRANSFERASE"/>
    <property type="match status" value="1"/>
</dbReference>
<comment type="pathway">
    <text evidence="3">Lipid metabolism.</text>
</comment>
<dbReference type="PANTHER" id="PTHR12563">
    <property type="entry name" value="GLYCEROL-3-PHOSPHATE ACYLTRANSFERASE"/>
    <property type="match status" value="1"/>
</dbReference>
<evidence type="ECO:0000313" key="15">
    <source>
        <dbReference type="EMBL" id="AFA41467.1"/>
    </source>
</evidence>
<comment type="similarity">
    <text evidence="4">Belongs to the GPAT/DAPAT family.</text>
</comment>
<evidence type="ECO:0000256" key="10">
    <source>
        <dbReference type="ARBA" id="ARBA00023209"/>
    </source>
</evidence>
<evidence type="ECO:0000256" key="8">
    <source>
        <dbReference type="ARBA" id="ARBA00022679"/>
    </source>
</evidence>
<dbReference type="NCBIfam" id="TIGR03703">
    <property type="entry name" value="plsB"/>
    <property type="match status" value="1"/>
</dbReference>
<dbReference type="SMART" id="SM00563">
    <property type="entry name" value="PlsC"/>
    <property type="match status" value="1"/>
</dbReference>
<dbReference type="GO" id="GO:0016024">
    <property type="term" value="P:CDP-diacylglycerol biosynthetic process"/>
    <property type="evidence" value="ECO:0007669"/>
    <property type="project" value="UniProtKB-UniPathway"/>
</dbReference>
<keyword evidence="11" id="KW-1208">Phospholipid metabolism</keyword>
<dbReference type="InterPro" id="IPR045520">
    <property type="entry name" value="GPAT/DHAPAT_C"/>
</dbReference>
<evidence type="ECO:0000256" key="1">
    <source>
        <dbReference type="ARBA" id="ARBA00004413"/>
    </source>
</evidence>
<name>H6Q5I4_WIGGL</name>
<evidence type="ECO:0000256" key="2">
    <source>
        <dbReference type="ARBA" id="ARBA00004765"/>
    </source>
</evidence>
<evidence type="ECO:0000256" key="12">
    <source>
        <dbReference type="ARBA" id="ARBA00023315"/>
    </source>
</evidence>
<dbReference type="RefSeq" id="WP_014354405.1">
    <property type="nucleotide sequence ID" value="NC_016893.1"/>
</dbReference>
<dbReference type="OrthoDB" id="335193at2"/>
<keyword evidence="10" id="KW-0443">Lipid metabolism</keyword>
<feature type="domain" description="Phospholipid/glycerol acyltransferase" evidence="14">
    <location>
        <begin position="297"/>
        <end position="424"/>
    </location>
</feature>
<evidence type="ECO:0000256" key="3">
    <source>
        <dbReference type="ARBA" id="ARBA00005189"/>
    </source>
</evidence>
<keyword evidence="16" id="KW-1185">Reference proteome</keyword>
<dbReference type="PIRSF" id="PIRSF500064">
    <property type="entry name" value="GPAT"/>
    <property type="match status" value="1"/>
</dbReference>
<evidence type="ECO:0000313" key="16">
    <source>
        <dbReference type="Proteomes" id="UP000009061"/>
    </source>
</evidence>
<dbReference type="Proteomes" id="UP000009061">
    <property type="component" value="Chromosome"/>
</dbReference>
<dbReference type="SUPFAM" id="SSF69593">
    <property type="entry name" value="Glycerol-3-phosphate (1)-acyltransferase"/>
    <property type="match status" value="1"/>
</dbReference>
<keyword evidence="12 15" id="KW-0012">Acyltransferase</keyword>
<dbReference type="InterPro" id="IPR041728">
    <property type="entry name" value="GPAT/DHAPAT_LPLAT"/>
</dbReference>
<dbReference type="EMBL" id="CP003315">
    <property type="protein sequence ID" value="AFA41467.1"/>
    <property type="molecule type" value="Genomic_DNA"/>
</dbReference>
<dbReference type="GO" id="GO:0005886">
    <property type="term" value="C:plasma membrane"/>
    <property type="evidence" value="ECO:0007669"/>
    <property type="project" value="UniProtKB-SubCell"/>
</dbReference>
<proteinExistence type="inferred from homology"/>
<dbReference type="NCBIfam" id="NF003441">
    <property type="entry name" value="PRK04974.1"/>
    <property type="match status" value="1"/>
</dbReference>
<dbReference type="Pfam" id="PF19277">
    <property type="entry name" value="GPAT_C"/>
    <property type="match status" value="1"/>
</dbReference>
<dbReference type="AlphaFoldDB" id="H6Q5I4"/>
<sequence>MVANFFHKVLNFFINFFIKSKIAPISYNTYLLNKDSKKYIIYIFKYYSIIDILTLRTECLKNHLPDPLSTIKISDTRLPRCIFIKHYKKFNFFKNIRNYNIQELFYINSILKKKKVSMEIIFIPVSIFFGRNPNQEILLNENFKNKLYRIFKKFFLMLWHGRDTLIVFLQSLSMKYIALKCNKDKIFLKKIIRLLKIKFIRITFIIVGPKLFNKKKLLKKIQFSTSISQALSKRLNYAKQNYNFVLRLIKEISANYSYGAIYVSNKILKKFFKYAYKKILIYNINSIKKLAEKGYTIIYIPCHRSHMDYLILSYVLYNQGIVPPHIAAGINLNFWPIGMTLKLLGAFFIRRSFKGNKLYLNILQEYLKELFIRRISIEYFIEGGRSRTGIFLYPKTGMLIMTIRAFLHSINRPVALMPIYIGYEDIIEMKSYEKEILGYKKEKENIYLILKTIYKLKNLGKAYINFGKPIFLHQWFDNKFFKTKKIQINKKQSFINETNKKTGNLAFNLMVRINNATVVNEIDIFSSILISAPDLSLQFYQVLSQINFYFNLFKNFPYTSNIILPNLNLKRLFDSDIFKKTFVIKKGKNKLNDTIFIANHNIIKINYHSNTIKHLLVLPSLISNIILTHKNINYIDLDNIVHILYPFLKIELFLRFHENQISNISFTIIQILIKNNFIINHKSNIYVLTNKLSNLNLLAFHSRGFLRKLMIICCVLKNESYGSQTLLTNKSFRIVKKLLLLNKVQFLENFDRKNFFALVNILYKKYYFINNTNKKINSLIKILTSLI</sequence>
<evidence type="ECO:0000256" key="9">
    <source>
        <dbReference type="ARBA" id="ARBA00023136"/>
    </source>
</evidence>
<keyword evidence="10" id="KW-0444">Lipid biosynthesis</keyword>
<dbReference type="KEGG" id="wgl:WIGMOR_0657"/>
<accession>H6Q5I4</accession>
<dbReference type="PIRSF" id="PIRSF000437">
    <property type="entry name" value="GPAT_DHAPAT"/>
    <property type="match status" value="1"/>
</dbReference>
<comment type="pathway">
    <text evidence="2">Phospholipid metabolism; CDP-diacylglycerol biosynthesis; CDP-diacylglycerol from sn-glycerol 3-phosphate: step 1/3.</text>
</comment>
<dbReference type="HOGENOM" id="CLU_015407_0_0_6"/>
<evidence type="ECO:0000259" key="14">
    <source>
        <dbReference type="SMART" id="SM00563"/>
    </source>
</evidence>
<evidence type="ECO:0000256" key="7">
    <source>
        <dbReference type="ARBA" id="ARBA00022475"/>
    </source>
</evidence>
<gene>
    <name evidence="15" type="primary">plsB</name>
    <name evidence="15" type="ORF">WIGMOR_0657</name>
</gene>
<dbReference type="eggNOG" id="COG2937">
    <property type="taxonomic scope" value="Bacteria"/>
</dbReference>
<dbReference type="CDD" id="cd07993">
    <property type="entry name" value="LPLAT_DHAPAT-like"/>
    <property type="match status" value="1"/>
</dbReference>
<protein>
    <recommendedName>
        <fullName evidence="6">Glycerol-3-phosphate acyltransferase</fullName>
        <ecNumber evidence="5">2.3.1.15</ecNumber>
    </recommendedName>
</protein>
<dbReference type="GO" id="GO:0006631">
    <property type="term" value="P:fatty acid metabolic process"/>
    <property type="evidence" value="ECO:0007669"/>
    <property type="project" value="TreeGrafter"/>
</dbReference>
<dbReference type="InterPro" id="IPR002123">
    <property type="entry name" value="Plipid/glycerol_acylTrfase"/>
</dbReference>
<comment type="catalytic activity">
    <reaction evidence="13">
        <text>sn-glycerol 3-phosphate + an acyl-CoA = a 1-acyl-sn-glycero-3-phosphate + CoA</text>
        <dbReference type="Rhea" id="RHEA:15325"/>
        <dbReference type="ChEBI" id="CHEBI:57287"/>
        <dbReference type="ChEBI" id="CHEBI:57597"/>
        <dbReference type="ChEBI" id="CHEBI:57970"/>
        <dbReference type="ChEBI" id="CHEBI:58342"/>
        <dbReference type="EC" id="2.3.1.15"/>
    </reaction>
</comment>
<dbReference type="STRING" id="1142511.WIGMOR_0657"/>
<dbReference type="InterPro" id="IPR028354">
    <property type="entry name" value="GPAT_PlsB"/>
</dbReference>
<organism evidence="15 16">
    <name type="scientific">Wigglesworthia glossinidia endosymbiont of Glossina morsitans morsitans</name>
    <name type="common">Yale colony</name>
    <dbReference type="NCBI Taxonomy" id="1142511"/>
    <lineage>
        <taxon>Bacteria</taxon>
        <taxon>Pseudomonadati</taxon>
        <taxon>Pseudomonadota</taxon>
        <taxon>Gammaproteobacteria</taxon>
        <taxon>Enterobacterales</taxon>
        <taxon>Erwiniaceae</taxon>
        <taxon>Wigglesworthia</taxon>
    </lineage>
</organism>
<evidence type="ECO:0000256" key="6">
    <source>
        <dbReference type="ARBA" id="ARBA00013432"/>
    </source>
</evidence>
<dbReference type="InterPro" id="IPR022284">
    <property type="entry name" value="GPAT/DHAPAT"/>
</dbReference>
<dbReference type="Pfam" id="PF01553">
    <property type="entry name" value="Acyltransferase"/>
    <property type="match status" value="1"/>
</dbReference>
<keyword evidence="9" id="KW-0472">Membrane</keyword>
<reference evidence="15 16" key="1">
    <citation type="journal article" date="2012" name="MBio">
        <title>Insight into the transmission biology and species-specific functional capabilities of tsetse (Diptera: glossinidae) obligate symbiont wigglesworthia.</title>
        <authorList>
            <person name="Rio R.V."/>
            <person name="Symula R.E."/>
            <person name="Wang J."/>
            <person name="Lohs C."/>
            <person name="Wu Y.N."/>
            <person name="Snyder A.K."/>
            <person name="Bjornson R.D."/>
            <person name="Oshima K."/>
            <person name="Biehl B.S."/>
            <person name="Perna N.T."/>
            <person name="Hattori M."/>
            <person name="Aksoy S."/>
        </authorList>
    </citation>
    <scope>NUCLEOTIDE SEQUENCE [LARGE SCALE GENOMIC DNA]</scope>
    <source>
        <strain evidence="15">WGM</strain>
    </source>
</reference>
<keyword evidence="7" id="KW-1003">Cell membrane</keyword>